<dbReference type="AlphaFoldDB" id="A0A7D9D112"/>
<evidence type="ECO:0000256" key="10">
    <source>
        <dbReference type="ARBA" id="ARBA00023242"/>
    </source>
</evidence>
<keyword evidence="8 11" id="KW-0408">Iron</keyword>
<dbReference type="GO" id="GO:0010309">
    <property type="term" value="F:acireductone dioxygenase [iron(II)-requiring] activity"/>
    <property type="evidence" value="ECO:0007669"/>
    <property type="project" value="UniProtKB-UniRule"/>
</dbReference>
<dbReference type="GO" id="GO:0005737">
    <property type="term" value="C:cytoplasm"/>
    <property type="evidence" value="ECO:0007669"/>
    <property type="project" value="UniProtKB-SubCell"/>
</dbReference>
<dbReference type="Proteomes" id="UP000478008">
    <property type="component" value="Unassembled WGS sequence"/>
</dbReference>
<feature type="binding site" evidence="11">
    <location>
        <position position="88"/>
    </location>
    <ligand>
        <name>Fe(2+)</name>
        <dbReference type="ChEBI" id="CHEBI:29033"/>
        <note>for iron-dependent acireductone dioxygenase activity</note>
    </ligand>
</feature>
<evidence type="ECO:0000256" key="7">
    <source>
        <dbReference type="ARBA" id="ARBA00023002"/>
    </source>
</evidence>
<keyword evidence="9 11" id="KW-0486">Methionine biosynthesis</keyword>
<keyword evidence="6 11" id="KW-0223">Dioxygenase</keyword>
<evidence type="ECO:0000256" key="2">
    <source>
        <dbReference type="ARBA" id="ARBA00022490"/>
    </source>
</evidence>
<evidence type="ECO:0000313" key="12">
    <source>
        <dbReference type="EMBL" id="QOU20606.1"/>
    </source>
</evidence>
<evidence type="ECO:0000256" key="6">
    <source>
        <dbReference type="ARBA" id="ARBA00022964"/>
    </source>
</evidence>
<feature type="binding site" evidence="11">
    <location>
        <position position="86"/>
    </location>
    <ligand>
        <name>Fe(2+)</name>
        <dbReference type="ChEBI" id="CHEBI:29033"/>
        <note>for iron-dependent acireductone dioxygenase activity</note>
    </ligand>
</feature>
<comment type="pathway">
    <text evidence="11">Amino-acid biosynthesis; L-methionine biosynthesis via salvage pathway; L-methionine from S-methyl-5-thio-alpha-D-ribose 1-phosphate: step 5/6.</text>
</comment>
<organism evidence="13 14">
    <name type="scientific">Dekkera bruxellensis</name>
    <name type="common">Brettanomyces custersii</name>
    <dbReference type="NCBI Taxonomy" id="5007"/>
    <lineage>
        <taxon>Eukaryota</taxon>
        <taxon>Fungi</taxon>
        <taxon>Dikarya</taxon>
        <taxon>Ascomycota</taxon>
        <taxon>Saccharomycotina</taxon>
        <taxon>Pichiomycetes</taxon>
        <taxon>Pichiales</taxon>
        <taxon>Pichiaceae</taxon>
        <taxon>Brettanomyces</taxon>
    </lineage>
</organism>
<dbReference type="InterPro" id="IPR027496">
    <property type="entry name" value="ARD_euk"/>
</dbReference>
<comment type="subcellular location">
    <subcellularLocation>
        <location evidence="11">Cytoplasm</location>
    </subcellularLocation>
    <subcellularLocation>
        <location evidence="11">Nucleus</location>
    </subcellularLocation>
</comment>
<gene>
    <name evidence="11 13" type="primary">ADI1</name>
    <name evidence="12" type="ORF">BRETT_000316</name>
    <name evidence="13" type="ORF">DEBR0S5_07206G</name>
</gene>
<dbReference type="EC" id="1.13.11.53" evidence="11"/>
<dbReference type="UniPathway" id="UPA00904">
    <property type="reaction ID" value="UER00878"/>
</dbReference>
<comment type="catalytic activity">
    <reaction evidence="1 11">
        <text>1,2-dihydroxy-5-(methylsulfanyl)pent-1-en-3-one + O2 = 4-methylsulfanyl-2-oxobutanoate + formate + 2 H(+)</text>
        <dbReference type="Rhea" id="RHEA:24504"/>
        <dbReference type="ChEBI" id="CHEBI:15378"/>
        <dbReference type="ChEBI" id="CHEBI:15379"/>
        <dbReference type="ChEBI" id="CHEBI:15740"/>
        <dbReference type="ChEBI" id="CHEBI:16723"/>
        <dbReference type="ChEBI" id="CHEBI:49252"/>
        <dbReference type="EC" id="1.13.11.54"/>
    </reaction>
</comment>
<feature type="binding site" evidence="11">
    <location>
        <position position="86"/>
    </location>
    <ligand>
        <name>Ni(2+)</name>
        <dbReference type="ChEBI" id="CHEBI:49786"/>
        <note>for nickel-dependent acireductone dioxygenase activity</note>
    </ligand>
</feature>
<dbReference type="GO" id="GO:0016151">
    <property type="term" value="F:nickel cation binding"/>
    <property type="evidence" value="ECO:0007669"/>
    <property type="project" value="UniProtKB-UniRule"/>
</dbReference>
<keyword evidence="7 11" id="KW-0560">Oxidoreductase</keyword>
<evidence type="ECO:0000313" key="14">
    <source>
        <dbReference type="Proteomes" id="UP000478008"/>
    </source>
</evidence>
<evidence type="ECO:0000256" key="4">
    <source>
        <dbReference type="ARBA" id="ARBA00022605"/>
    </source>
</evidence>
<dbReference type="InterPro" id="IPR011051">
    <property type="entry name" value="RmlC_Cupin_sf"/>
</dbReference>
<dbReference type="SUPFAM" id="SSF51182">
    <property type="entry name" value="RmlC-like cupins"/>
    <property type="match status" value="1"/>
</dbReference>
<dbReference type="HAMAP" id="MF_03154">
    <property type="entry name" value="Salvage_MtnD_euk"/>
    <property type="match status" value="1"/>
</dbReference>
<keyword evidence="10 11" id="KW-0539">Nucleus</keyword>
<dbReference type="InterPro" id="IPR014710">
    <property type="entry name" value="RmlC-like_jellyroll"/>
</dbReference>
<evidence type="ECO:0000256" key="1">
    <source>
        <dbReference type="ARBA" id="ARBA00000428"/>
    </source>
</evidence>
<dbReference type="CDD" id="cd02232">
    <property type="entry name" value="cupin_ARD"/>
    <property type="match status" value="1"/>
</dbReference>
<comment type="catalytic activity">
    <reaction evidence="11">
        <text>1,2-dihydroxy-5-(methylsulfanyl)pent-1-en-3-one + O2 = 3-(methylsulfanyl)propanoate + CO + formate + 2 H(+)</text>
        <dbReference type="Rhea" id="RHEA:14161"/>
        <dbReference type="ChEBI" id="CHEBI:15378"/>
        <dbReference type="ChEBI" id="CHEBI:15379"/>
        <dbReference type="ChEBI" id="CHEBI:15740"/>
        <dbReference type="ChEBI" id="CHEBI:17245"/>
        <dbReference type="ChEBI" id="CHEBI:49016"/>
        <dbReference type="ChEBI" id="CHEBI:49252"/>
        <dbReference type="EC" id="1.13.11.53"/>
    </reaction>
</comment>
<dbReference type="OMA" id="WYMDESQ"/>
<evidence type="ECO:0000256" key="8">
    <source>
        <dbReference type="ARBA" id="ARBA00023004"/>
    </source>
</evidence>
<dbReference type="GO" id="GO:0019509">
    <property type="term" value="P:L-methionine salvage from methylthioadenosine"/>
    <property type="evidence" value="ECO:0007669"/>
    <property type="project" value="UniProtKB-UniRule"/>
</dbReference>
<comment type="similarity">
    <text evidence="11">Belongs to the acireductone dioxygenase (ARD) family.</text>
</comment>
<dbReference type="PANTHER" id="PTHR23418">
    <property type="entry name" value="ACIREDUCTONE DIOXYGENASE"/>
    <property type="match status" value="1"/>
</dbReference>
<evidence type="ECO:0000313" key="13">
    <source>
        <dbReference type="EMBL" id="VUG19610.1"/>
    </source>
</evidence>
<name>A0A7D9D112_DEKBR</name>
<feature type="binding site" evidence="11">
    <location>
        <position position="92"/>
    </location>
    <ligand>
        <name>Fe(2+)</name>
        <dbReference type="ChEBI" id="CHEBI:29033"/>
        <note>for iron-dependent acireductone dioxygenase activity</note>
    </ligand>
</feature>
<dbReference type="PANTHER" id="PTHR23418:SF0">
    <property type="entry name" value="ACIREDUCTONE DIOXYGENASE"/>
    <property type="match status" value="1"/>
</dbReference>
<feature type="binding site" evidence="11">
    <location>
        <position position="92"/>
    </location>
    <ligand>
        <name>Ni(2+)</name>
        <dbReference type="ChEBI" id="CHEBI:49786"/>
        <note>for nickel-dependent acireductone dioxygenase activity</note>
    </ligand>
</feature>
<evidence type="ECO:0000256" key="5">
    <source>
        <dbReference type="ARBA" id="ARBA00022723"/>
    </source>
</evidence>
<keyword evidence="14" id="KW-1185">Reference proteome</keyword>
<keyword evidence="5 11" id="KW-0479">Metal-binding</keyword>
<evidence type="ECO:0000256" key="11">
    <source>
        <dbReference type="HAMAP-Rule" id="MF_03154"/>
    </source>
</evidence>
<reference evidence="13 14" key="1">
    <citation type="submission" date="2019-07" db="EMBL/GenBank/DDBJ databases">
        <authorList>
            <person name="Friedrich A."/>
            <person name="Schacherer J."/>
        </authorList>
    </citation>
    <scope>NUCLEOTIDE SEQUENCE [LARGE SCALE GENOMIC DNA]</scope>
</reference>
<dbReference type="Gene3D" id="2.60.120.10">
    <property type="entry name" value="Jelly Rolls"/>
    <property type="match status" value="1"/>
</dbReference>
<feature type="binding site" evidence="11">
    <location>
        <position position="131"/>
    </location>
    <ligand>
        <name>Ni(2+)</name>
        <dbReference type="ChEBI" id="CHEBI:49786"/>
        <note>for nickel-dependent acireductone dioxygenase activity</note>
    </ligand>
</feature>
<proteinExistence type="inferred from homology"/>
<dbReference type="OrthoDB" id="1867259at2759"/>
<keyword evidence="3 11" id="KW-0533">Nickel</keyword>
<dbReference type="Pfam" id="PF03079">
    <property type="entry name" value="ARD"/>
    <property type="match status" value="1"/>
</dbReference>
<dbReference type="GO" id="GO:0005634">
    <property type="term" value="C:nucleus"/>
    <property type="evidence" value="ECO:0007669"/>
    <property type="project" value="UniProtKB-SubCell"/>
</dbReference>
<protein>
    <recommendedName>
        <fullName evidence="11">Acireductone dioxygenase</fullName>
    </recommendedName>
    <alternativeName>
        <fullName evidence="11">Acireductone dioxygenase (Fe(2+)-requiring)</fullName>
        <shortName evidence="11">ARD'</shortName>
        <shortName evidence="11">Fe-ARD</shortName>
        <ecNumber evidence="11">1.13.11.54</ecNumber>
    </alternativeName>
    <alternativeName>
        <fullName evidence="11">Acireductone dioxygenase (Ni(2+)-requiring)</fullName>
        <shortName evidence="11">ARD</shortName>
        <shortName evidence="11">Ni-ARD</shortName>
        <ecNumber evidence="11">1.13.11.53</ecNumber>
    </alternativeName>
</protein>
<dbReference type="FunFam" id="2.60.120.10:FF:000099">
    <property type="entry name" value="1,2-dihydroxy-3-keto-5-methylthiopentene dioxygenase"/>
    <property type="match status" value="1"/>
</dbReference>
<feature type="binding site" evidence="11">
    <location>
        <position position="131"/>
    </location>
    <ligand>
        <name>Fe(2+)</name>
        <dbReference type="ChEBI" id="CHEBI:29033"/>
        <note>for iron-dependent acireductone dioxygenase activity</note>
    </ligand>
</feature>
<reference evidence="12" key="3">
    <citation type="journal article" name="BMC Genomics">
        <title>New genome assemblies reveal patterns of domestication and adaptation across Brettanomyces (Dekkera) species.</title>
        <authorList>
            <person name="Roach M.J."/>
            <person name="Borneman A.R."/>
        </authorList>
    </citation>
    <scope>NUCLEOTIDE SEQUENCE</scope>
    <source>
        <strain evidence="12">UCD 2041</strain>
    </source>
</reference>
<evidence type="ECO:0000256" key="3">
    <source>
        <dbReference type="ARBA" id="ARBA00022596"/>
    </source>
</evidence>
<reference evidence="12" key="2">
    <citation type="submission" date="2020-10" db="EMBL/GenBank/DDBJ databases">
        <authorList>
            <person name="Palmer J.M."/>
        </authorList>
    </citation>
    <scope>NUCLEOTIDE SEQUENCE</scope>
    <source>
        <strain evidence="12">UCD 2041</strain>
    </source>
</reference>
<accession>A0A7D9D112</accession>
<dbReference type="EMBL" id="CABFWN010000005">
    <property type="protein sequence ID" value="VUG19610.1"/>
    <property type="molecule type" value="Genomic_DNA"/>
</dbReference>
<feature type="binding site" evidence="11">
    <location>
        <position position="88"/>
    </location>
    <ligand>
        <name>Ni(2+)</name>
        <dbReference type="ChEBI" id="CHEBI:49786"/>
        <note>for nickel-dependent acireductone dioxygenase activity</note>
    </ligand>
</feature>
<dbReference type="EMBL" id="CP063136">
    <property type="protein sequence ID" value="QOU20606.1"/>
    <property type="molecule type" value="Genomic_DNA"/>
</dbReference>
<dbReference type="EC" id="1.13.11.54" evidence="11"/>
<dbReference type="InterPro" id="IPR004313">
    <property type="entry name" value="ARD"/>
</dbReference>
<keyword evidence="4 11" id="KW-0028">Amino-acid biosynthesis</keyword>
<evidence type="ECO:0000256" key="9">
    <source>
        <dbReference type="ARBA" id="ARBA00023167"/>
    </source>
</evidence>
<comment type="function">
    <text evidence="11">Catalyzes 2 different reactions between oxygen and the acireductone 1,2-dihydroxy-3-keto-5-methylthiopentene (DHK-MTPene) depending upon the metal bound in the active site. Fe-containing acireductone dioxygenase (Fe-ARD) produces formate and 2-keto-4-methylthiobutyrate (KMTB), the alpha-ketoacid precursor of methionine in the methionine recycle pathway. Ni-containing acireductone dioxygenase (Ni-ARD) produces methylthiopropionate, carbon monoxide and formate, and does not lie on the methionine recycle pathway.</text>
</comment>
<keyword evidence="2 11" id="KW-0963">Cytoplasm</keyword>
<sequence>MAEFYYYDETSDLPYTEDHNSGKVVTEKQLADLGVFYRHVETEEGVNKIAKERNYKNRDVISLSEETFPGGKEALSKQLDKFFEEHLHEDEEIRYILDGEGYFDVRDSNDRWIRAKIFKHDLLILPPGIFHRFTLSSTKYIKALRLFKDRPKWEAHFRSTPGTEDNIYRKNYLKAVKT</sequence>
<comment type="cofactor">
    <cofactor evidence="11">
        <name>Fe(2+)</name>
        <dbReference type="ChEBI" id="CHEBI:29033"/>
    </cofactor>
    <cofactor evidence="11">
        <name>Ni(2+)</name>
        <dbReference type="ChEBI" id="CHEBI:49786"/>
    </cofactor>
    <text evidence="11">Binds either 1 Fe or Ni cation per monomer. Iron-binding promotes an acireductone dioxygenase reaction producing 2-keto-4-methylthiobutyrate, while nickel-binding promotes an acireductone dioxygenase reaction producing 3-(methylsulfanyl)propanoate.</text>
</comment>
<dbReference type="GO" id="GO:0005506">
    <property type="term" value="F:iron ion binding"/>
    <property type="evidence" value="ECO:0007669"/>
    <property type="project" value="UniProtKB-UniRule"/>
</dbReference>
<dbReference type="Proteomes" id="UP000663131">
    <property type="component" value="Chromosome 8"/>
</dbReference>
<dbReference type="GO" id="GO:0010308">
    <property type="term" value="F:acireductone dioxygenase (Ni2+-requiring) activity"/>
    <property type="evidence" value="ECO:0007669"/>
    <property type="project" value="UniProtKB-UniRule"/>
</dbReference>